<dbReference type="InterPro" id="IPR049883">
    <property type="entry name" value="NOTCH1_EGF-like"/>
</dbReference>
<dbReference type="PROSITE" id="PS00010">
    <property type="entry name" value="ASX_HYDROXYL"/>
    <property type="match status" value="1"/>
</dbReference>
<organism evidence="7 8">
    <name type="scientific">Pocillopora meandrina</name>
    <dbReference type="NCBI Taxonomy" id="46732"/>
    <lineage>
        <taxon>Eukaryota</taxon>
        <taxon>Metazoa</taxon>
        <taxon>Cnidaria</taxon>
        <taxon>Anthozoa</taxon>
        <taxon>Hexacorallia</taxon>
        <taxon>Scleractinia</taxon>
        <taxon>Astrocoeniina</taxon>
        <taxon>Pocilloporidae</taxon>
        <taxon>Pocillopora</taxon>
    </lineage>
</organism>
<keyword evidence="3" id="KW-0677">Repeat</keyword>
<feature type="domain" description="EGF-like" evidence="6">
    <location>
        <begin position="50"/>
        <end position="84"/>
    </location>
</feature>
<dbReference type="Gene3D" id="2.10.25.10">
    <property type="entry name" value="Laminin"/>
    <property type="match status" value="1"/>
</dbReference>
<evidence type="ECO:0000256" key="5">
    <source>
        <dbReference type="PROSITE-ProRule" id="PRU00076"/>
    </source>
</evidence>
<comment type="caution">
    <text evidence="5">Lacks conserved residue(s) required for the propagation of feature annotation.</text>
</comment>
<keyword evidence="4" id="KW-1015">Disulfide bond</keyword>
<evidence type="ECO:0000256" key="3">
    <source>
        <dbReference type="ARBA" id="ARBA00022737"/>
    </source>
</evidence>
<evidence type="ECO:0000313" key="7">
    <source>
        <dbReference type="EMBL" id="CAH3150638.1"/>
    </source>
</evidence>
<evidence type="ECO:0000256" key="1">
    <source>
        <dbReference type="ARBA" id="ARBA00022536"/>
    </source>
</evidence>
<evidence type="ECO:0000256" key="2">
    <source>
        <dbReference type="ARBA" id="ARBA00022729"/>
    </source>
</evidence>
<dbReference type="SMART" id="SM00179">
    <property type="entry name" value="EGF_CA"/>
    <property type="match status" value="1"/>
</dbReference>
<dbReference type="InterPro" id="IPR000152">
    <property type="entry name" value="EGF-type_Asp/Asn_hydroxyl_site"/>
</dbReference>
<dbReference type="PROSITE" id="PS50026">
    <property type="entry name" value="EGF_3"/>
    <property type="match status" value="1"/>
</dbReference>
<dbReference type="GO" id="GO:0005509">
    <property type="term" value="F:calcium ion binding"/>
    <property type="evidence" value="ECO:0007669"/>
    <property type="project" value="InterPro"/>
</dbReference>
<reference evidence="7 8" key="1">
    <citation type="submission" date="2022-05" db="EMBL/GenBank/DDBJ databases">
        <authorList>
            <consortium name="Genoscope - CEA"/>
            <person name="William W."/>
        </authorList>
    </citation>
    <scope>NUCLEOTIDE SEQUENCE [LARGE SCALE GENOMIC DNA]</scope>
</reference>
<gene>
    <name evidence="7" type="ORF">PMEA_00025052</name>
</gene>
<proteinExistence type="predicted"/>
<dbReference type="PROSITE" id="PS01187">
    <property type="entry name" value="EGF_CA"/>
    <property type="match status" value="1"/>
</dbReference>
<accession>A0AAU9XJM5</accession>
<dbReference type="EMBL" id="CALNXJ010000048">
    <property type="protein sequence ID" value="CAH3150638.1"/>
    <property type="molecule type" value="Genomic_DNA"/>
</dbReference>
<evidence type="ECO:0000259" key="6">
    <source>
        <dbReference type="PROSITE" id="PS50026"/>
    </source>
</evidence>
<keyword evidence="2" id="KW-0732">Signal</keyword>
<name>A0AAU9XJM5_9CNID</name>
<feature type="non-terminal residue" evidence="7">
    <location>
        <position position="1"/>
    </location>
</feature>
<dbReference type="SUPFAM" id="SSF57196">
    <property type="entry name" value="EGF/Laminin"/>
    <property type="match status" value="1"/>
</dbReference>
<dbReference type="FunFam" id="2.10.25.10:FF:000038">
    <property type="entry name" value="Fibrillin 2"/>
    <property type="match status" value="1"/>
</dbReference>
<comment type="caution">
    <text evidence="7">The sequence shown here is derived from an EMBL/GenBank/DDBJ whole genome shotgun (WGS) entry which is preliminary data.</text>
</comment>
<evidence type="ECO:0000313" key="8">
    <source>
        <dbReference type="Proteomes" id="UP001159428"/>
    </source>
</evidence>
<dbReference type="InterPro" id="IPR001881">
    <property type="entry name" value="EGF-like_Ca-bd_dom"/>
</dbReference>
<sequence length="84" mass="9266">VECPRFTANDTHVQVFSSRMKIPTKLSLSLLSLTVLWGGWLHCPADGNKDVDECTSHIHGCHYNASCNNTDGSYTCKCKTGFNC</sequence>
<dbReference type="InterPro" id="IPR000742">
    <property type="entry name" value="EGF"/>
</dbReference>
<protein>
    <recommendedName>
        <fullName evidence="6">EGF-like domain-containing protein</fullName>
    </recommendedName>
</protein>
<dbReference type="CDD" id="cd00054">
    <property type="entry name" value="EGF_CA"/>
    <property type="match status" value="1"/>
</dbReference>
<dbReference type="Proteomes" id="UP001159428">
    <property type="component" value="Unassembled WGS sequence"/>
</dbReference>
<feature type="non-terminal residue" evidence="7">
    <location>
        <position position="84"/>
    </location>
</feature>
<dbReference type="Pfam" id="PF07645">
    <property type="entry name" value="EGF_CA"/>
    <property type="match status" value="1"/>
</dbReference>
<evidence type="ECO:0000256" key="4">
    <source>
        <dbReference type="ARBA" id="ARBA00023157"/>
    </source>
</evidence>
<dbReference type="AlphaFoldDB" id="A0AAU9XJM5"/>
<keyword evidence="8" id="KW-1185">Reference proteome</keyword>
<dbReference type="InterPro" id="IPR018097">
    <property type="entry name" value="EGF_Ca-bd_CS"/>
</dbReference>
<keyword evidence="1 5" id="KW-0245">EGF-like domain</keyword>